<proteinExistence type="predicted"/>
<dbReference type="NCBIfam" id="TIGR04379">
    <property type="entry name" value="myo_inos_iolE"/>
    <property type="match status" value="1"/>
</dbReference>
<evidence type="ECO:0000259" key="1">
    <source>
        <dbReference type="Pfam" id="PF01261"/>
    </source>
</evidence>
<evidence type="ECO:0000313" key="3">
    <source>
        <dbReference type="Proteomes" id="UP000461585"/>
    </source>
</evidence>
<reference evidence="2 3" key="1">
    <citation type="submission" date="2020-01" db="EMBL/GenBank/DDBJ databases">
        <title>Anaeroalcalibacter tamaniensis gen. nov., sp. nov., moderately halophilic strictly anaerobic fermenter bacterium from mud volcano of Taman peninsula.</title>
        <authorList>
            <person name="Frolova A."/>
            <person name="Merkel A.Y."/>
            <person name="Slobodkin A.I."/>
        </authorList>
    </citation>
    <scope>NUCLEOTIDE SEQUENCE [LARGE SCALE GENOMIC DNA]</scope>
    <source>
        <strain evidence="2 3">F-3ap</strain>
    </source>
</reference>
<keyword evidence="3" id="KW-1185">Reference proteome</keyword>
<dbReference type="InterPro" id="IPR036237">
    <property type="entry name" value="Xyl_isomerase-like_sf"/>
</dbReference>
<dbReference type="EC" id="4.2.1.44" evidence="2"/>
<sequence length="298" mass="33473">MFENREIKLGIAPINWSNDDMPQLGGELTYEQSVSEMALAGYTGTEVGGKFPQDPAVLKHSLDIRGLEIASQWFSSLLCTTPYEENEKAFVEQLDFLEKVGCSRINVCELSYNLFASELSMFGGNKPVASDQEWDLLCAGLDKLGKVASDRGFKLCFHHHMATVVQTLEETVRLLDNTDPRHVFLCYDTGHFTFSGENAVEALERVAGRVGHVHLKDVRPDRMKTAVEEGYKFRKAVLEGCFTIPGDGCVDFKSVFELLDKSEYEGWFIVEAEQDPKKANPYEYALKARSYIREIGGL</sequence>
<keyword evidence="2" id="KW-0456">Lyase</keyword>
<dbReference type="InterPro" id="IPR013022">
    <property type="entry name" value="Xyl_isomerase-like_TIM-brl"/>
</dbReference>
<evidence type="ECO:0000313" key="2">
    <source>
        <dbReference type="EMBL" id="NDL68559.1"/>
    </source>
</evidence>
<dbReference type="AlphaFoldDB" id="A0A7X5HXN0"/>
<accession>A0A7X5HXN0</accession>
<feature type="domain" description="Xylose isomerase-like TIM barrel" evidence="1">
    <location>
        <begin position="38"/>
        <end position="287"/>
    </location>
</feature>
<dbReference type="GO" id="GO:0050114">
    <property type="term" value="F:myo-inosose-2 dehydratase activity"/>
    <property type="evidence" value="ECO:0007669"/>
    <property type="project" value="UniProtKB-EC"/>
</dbReference>
<protein>
    <submittedName>
        <fullName evidence="2">Myo-inosose-2 dehydratase</fullName>
        <ecNumber evidence="2">4.2.1.44</ecNumber>
    </submittedName>
</protein>
<organism evidence="2 3">
    <name type="scientific">Anaerotalea alkaliphila</name>
    <dbReference type="NCBI Taxonomy" id="2662126"/>
    <lineage>
        <taxon>Bacteria</taxon>
        <taxon>Bacillati</taxon>
        <taxon>Bacillota</taxon>
        <taxon>Clostridia</taxon>
        <taxon>Eubacteriales</taxon>
        <taxon>Anaerotalea</taxon>
    </lineage>
</organism>
<dbReference type="SUPFAM" id="SSF51658">
    <property type="entry name" value="Xylose isomerase-like"/>
    <property type="match status" value="1"/>
</dbReference>
<dbReference type="PANTHER" id="PTHR12110:SF41">
    <property type="entry name" value="INOSOSE DEHYDRATASE"/>
    <property type="match status" value="1"/>
</dbReference>
<name>A0A7X5HXN0_9FIRM</name>
<dbReference type="RefSeq" id="WP_162371281.1">
    <property type="nucleotide sequence ID" value="NZ_JAAEEH010000045.1"/>
</dbReference>
<comment type="caution">
    <text evidence="2">The sequence shown here is derived from an EMBL/GenBank/DDBJ whole genome shotgun (WGS) entry which is preliminary data.</text>
</comment>
<dbReference type="Proteomes" id="UP000461585">
    <property type="component" value="Unassembled WGS sequence"/>
</dbReference>
<dbReference type="EMBL" id="JAAEEH010000045">
    <property type="protein sequence ID" value="NDL68559.1"/>
    <property type="molecule type" value="Genomic_DNA"/>
</dbReference>
<dbReference type="InterPro" id="IPR030823">
    <property type="entry name" value="IolE/MocC"/>
</dbReference>
<gene>
    <name evidence="2" type="primary">iolE</name>
    <name evidence="2" type="ORF">GXN74_12510</name>
</gene>
<dbReference type="InterPro" id="IPR050312">
    <property type="entry name" value="IolE/XylAMocC-like"/>
</dbReference>
<dbReference type="Pfam" id="PF01261">
    <property type="entry name" value="AP_endonuc_2"/>
    <property type="match status" value="1"/>
</dbReference>
<dbReference type="PANTHER" id="PTHR12110">
    <property type="entry name" value="HYDROXYPYRUVATE ISOMERASE"/>
    <property type="match status" value="1"/>
</dbReference>
<dbReference type="Gene3D" id="3.20.20.150">
    <property type="entry name" value="Divalent-metal-dependent TIM barrel enzymes"/>
    <property type="match status" value="1"/>
</dbReference>